<dbReference type="InterPro" id="IPR036259">
    <property type="entry name" value="MFS_trans_sf"/>
</dbReference>
<evidence type="ECO:0000256" key="3">
    <source>
        <dbReference type="ARBA" id="ARBA00022989"/>
    </source>
</evidence>
<keyword evidence="3 6" id="KW-1133">Transmembrane helix</keyword>
<feature type="transmembrane region" description="Helical" evidence="6">
    <location>
        <begin position="208"/>
        <end position="230"/>
    </location>
</feature>
<dbReference type="PANTHER" id="PTHR23507:SF31">
    <property type="entry name" value="TRANSPORTER, PUTATIVE (AFU_ORTHOLOGUE AFUA_2G14230)-RELATED"/>
    <property type="match status" value="1"/>
</dbReference>
<keyword evidence="8" id="KW-1185">Reference proteome</keyword>
<protein>
    <recommendedName>
        <fullName evidence="9">Major facilitator superfamily (MFS) profile domain-containing protein</fullName>
    </recommendedName>
</protein>
<feature type="transmembrane region" description="Helical" evidence="6">
    <location>
        <begin position="421"/>
        <end position="443"/>
    </location>
</feature>
<dbReference type="EMBL" id="PDNA01000050">
    <property type="protein sequence ID" value="PGH19271.1"/>
    <property type="molecule type" value="Genomic_DNA"/>
</dbReference>
<feature type="transmembrane region" description="Helical" evidence="6">
    <location>
        <begin position="362"/>
        <end position="384"/>
    </location>
</feature>
<feature type="transmembrane region" description="Helical" evidence="6">
    <location>
        <begin position="236"/>
        <end position="256"/>
    </location>
</feature>
<keyword evidence="2 6" id="KW-0812">Transmembrane</keyword>
<dbReference type="PANTHER" id="PTHR23507">
    <property type="entry name" value="ZGC:174356"/>
    <property type="match status" value="1"/>
</dbReference>
<feature type="compositionally biased region" description="Basic and acidic residues" evidence="5">
    <location>
        <begin position="26"/>
        <end position="36"/>
    </location>
</feature>
<dbReference type="Proteomes" id="UP000224634">
    <property type="component" value="Unassembled WGS sequence"/>
</dbReference>
<comment type="caution">
    <text evidence="7">The sequence shown here is derived from an EMBL/GenBank/DDBJ whole genome shotgun (WGS) entry which is preliminary data.</text>
</comment>
<dbReference type="SUPFAM" id="SSF103473">
    <property type="entry name" value="MFS general substrate transporter"/>
    <property type="match status" value="1"/>
</dbReference>
<dbReference type="OrthoDB" id="194139at2759"/>
<dbReference type="GO" id="GO:0022857">
    <property type="term" value="F:transmembrane transporter activity"/>
    <property type="evidence" value="ECO:0007669"/>
    <property type="project" value="TreeGrafter"/>
</dbReference>
<evidence type="ECO:0008006" key="9">
    <source>
        <dbReference type="Google" id="ProtNLM"/>
    </source>
</evidence>
<reference evidence="7 8" key="1">
    <citation type="submission" date="2017-10" db="EMBL/GenBank/DDBJ databases">
        <title>Comparative genomics in systemic dimorphic fungi from Ajellomycetaceae.</title>
        <authorList>
            <person name="Munoz J.F."/>
            <person name="Mcewen J.G."/>
            <person name="Clay O.K."/>
            <person name="Cuomo C.A."/>
        </authorList>
    </citation>
    <scope>NUCLEOTIDE SEQUENCE [LARGE SCALE GENOMIC DNA]</scope>
    <source>
        <strain evidence="7 8">UAMH7299</strain>
    </source>
</reference>
<evidence type="ECO:0000256" key="5">
    <source>
        <dbReference type="SAM" id="MobiDB-lite"/>
    </source>
</evidence>
<feature type="region of interest" description="Disordered" evidence="5">
    <location>
        <begin position="1"/>
        <end position="36"/>
    </location>
</feature>
<evidence type="ECO:0000256" key="2">
    <source>
        <dbReference type="ARBA" id="ARBA00022692"/>
    </source>
</evidence>
<gene>
    <name evidence="7" type="ORF">AJ80_04138</name>
</gene>
<dbReference type="GO" id="GO:0016020">
    <property type="term" value="C:membrane"/>
    <property type="evidence" value="ECO:0007669"/>
    <property type="project" value="UniProtKB-SubCell"/>
</dbReference>
<name>A0A2B7YDZ2_POLH7</name>
<feature type="transmembrane region" description="Helical" evidence="6">
    <location>
        <begin position="46"/>
        <end position="66"/>
    </location>
</feature>
<evidence type="ECO:0000256" key="6">
    <source>
        <dbReference type="SAM" id="Phobius"/>
    </source>
</evidence>
<accession>A0A2B7YDZ2</accession>
<dbReference type="AlphaFoldDB" id="A0A2B7YDZ2"/>
<dbReference type="Gene3D" id="1.20.1250.20">
    <property type="entry name" value="MFS general substrate transporter like domains"/>
    <property type="match status" value="1"/>
</dbReference>
<feature type="transmembrane region" description="Helical" evidence="6">
    <location>
        <begin position="396"/>
        <end position="415"/>
    </location>
</feature>
<feature type="transmembrane region" description="Helical" evidence="6">
    <location>
        <begin position="143"/>
        <end position="164"/>
    </location>
</feature>
<keyword evidence="4 6" id="KW-0472">Membrane</keyword>
<evidence type="ECO:0000313" key="8">
    <source>
        <dbReference type="Proteomes" id="UP000224634"/>
    </source>
</evidence>
<feature type="transmembrane region" description="Helical" evidence="6">
    <location>
        <begin position="455"/>
        <end position="478"/>
    </location>
</feature>
<evidence type="ECO:0000256" key="4">
    <source>
        <dbReference type="ARBA" id="ARBA00023136"/>
    </source>
</evidence>
<sequence length="528" mass="58716">MGSEQAAGIDDLEDDPFLPKEASFVPEEKKDDGDATARRNKLRTRFIFVLFSMILAVETGGSMLGAPTTRIFEAKACLQYYELYDKSKIESGGYVPEELCKNKDVQGEVAIVKGYGELFDGLIGVLLAIPYGFLADKYGRKPILCLNIPAFILNMAITGFFMWAKDFSLRWVWISTLAFVIGGGFITTGSLIWTMMADVTTEAQRTTVFFQFGVAAMASDFVSSLATSWLMRYNPWVPMFIGWSLVVIGLLPAFALPETMESLPMKKESGYDYELEQLRSDSEDTSTPTEETYKHTGGLHGLKAKIQSKLAPFAFIYSNRHLLILLSSFVVYRLSRGTYWFLVQYISNRYGWTIADANLLVSLKSILTVALFVAILPGISWVLVSRLHYHIREKDLILAKASIIFLLAGTLTMGIAPSIVFMIIGLVVQTLGIGFVFLTRSLATTMVSRDQTARLYTFIEILQGLGLIIASPLMTSFFTVGLEAGGFWVGLPWIIAAVLFGITAALLWIYRIPAIPRQDEQESPISMI</sequence>
<feature type="transmembrane region" description="Helical" evidence="6">
    <location>
        <begin position="170"/>
        <end position="196"/>
    </location>
</feature>
<feature type="transmembrane region" description="Helical" evidence="6">
    <location>
        <begin position="118"/>
        <end position="136"/>
    </location>
</feature>
<comment type="subcellular location">
    <subcellularLocation>
        <location evidence="1">Membrane</location>
        <topology evidence="1">Multi-pass membrane protein</topology>
    </subcellularLocation>
</comment>
<evidence type="ECO:0000256" key="1">
    <source>
        <dbReference type="ARBA" id="ARBA00004141"/>
    </source>
</evidence>
<proteinExistence type="predicted"/>
<organism evidence="7 8">
    <name type="scientific">Polytolypa hystricis (strain UAMH7299)</name>
    <dbReference type="NCBI Taxonomy" id="1447883"/>
    <lineage>
        <taxon>Eukaryota</taxon>
        <taxon>Fungi</taxon>
        <taxon>Dikarya</taxon>
        <taxon>Ascomycota</taxon>
        <taxon>Pezizomycotina</taxon>
        <taxon>Eurotiomycetes</taxon>
        <taxon>Eurotiomycetidae</taxon>
        <taxon>Onygenales</taxon>
        <taxon>Onygenales incertae sedis</taxon>
        <taxon>Polytolypa</taxon>
    </lineage>
</organism>
<feature type="transmembrane region" description="Helical" evidence="6">
    <location>
        <begin position="490"/>
        <end position="510"/>
    </location>
</feature>
<evidence type="ECO:0000313" key="7">
    <source>
        <dbReference type="EMBL" id="PGH19271.1"/>
    </source>
</evidence>